<dbReference type="RefSeq" id="WP_254296054.1">
    <property type="nucleotide sequence ID" value="NZ_JAMLDX010000019.1"/>
</dbReference>
<organism evidence="1 2">
    <name type="scientific">Sphingomonas tagetis</name>
    <dbReference type="NCBI Taxonomy" id="2949092"/>
    <lineage>
        <taxon>Bacteria</taxon>
        <taxon>Pseudomonadati</taxon>
        <taxon>Pseudomonadota</taxon>
        <taxon>Alphaproteobacteria</taxon>
        <taxon>Sphingomonadales</taxon>
        <taxon>Sphingomonadaceae</taxon>
        <taxon>Sphingomonas</taxon>
    </lineage>
</organism>
<dbReference type="InterPro" id="IPR022037">
    <property type="entry name" value="DUF3606"/>
</dbReference>
<dbReference type="Proteomes" id="UP001139451">
    <property type="component" value="Unassembled WGS sequence"/>
</dbReference>
<gene>
    <name evidence="1" type="ORF">M9978_19035</name>
</gene>
<protein>
    <submittedName>
        <fullName evidence="1">DUF3606 domain-containing protein</fullName>
    </submittedName>
</protein>
<evidence type="ECO:0000313" key="1">
    <source>
        <dbReference type="EMBL" id="MCP3732523.1"/>
    </source>
</evidence>
<reference evidence="1" key="1">
    <citation type="submission" date="2022-05" db="EMBL/GenBank/DDBJ databases">
        <title>Sphingomonas sp. strain MG17 Genome sequencing and assembly.</title>
        <authorList>
            <person name="Kim I."/>
        </authorList>
    </citation>
    <scope>NUCLEOTIDE SEQUENCE</scope>
    <source>
        <strain evidence="1">MG17</strain>
    </source>
</reference>
<evidence type="ECO:0000313" key="2">
    <source>
        <dbReference type="Proteomes" id="UP001139451"/>
    </source>
</evidence>
<proteinExistence type="predicted"/>
<name>A0A9X2KR78_9SPHN</name>
<comment type="caution">
    <text evidence="1">The sequence shown here is derived from an EMBL/GenBank/DDBJ whole genome shotgun (WGS) entry which is preliminary data.</text>
</comment>
<dbReference type="EMBL" id="JAMLDX010000019">
    <property type="protein sequence ID" value="MCP3732523.1"/>
    <property type="molecule type" value="Genomic_DNA"/>
</dbReference>
<dbReference type="Pfam" id="PF12244">
    <property type="entry name" value="DUF3606"/>
    <property type="match status" value="1"/>
</dbReference>
<sequence>MTDDKQATGSPDRDRISLSEDYEVRDWSNSLGVSEERLREAVQAVGNSADKVRAYLSGK</sequence>
<keyword evidence="2" id="KW-1185">Reference proteome</keyword>
<accession>A0A9X2KR78</accession>
<dbReference type="AlphaFoldDB" id="A0A9X2KR78"/>